<organism evidence="1 2">
    <name type="scientific">Sphingobium baderi</name>
    <dbReference type="NCBI Taxonomy" id="1332080"/>
    <lineage>
        <taxon>Bacteria</taxon>
        <taxon>Pseudomonadati</taxon>
        <taxon>Pseudomonadota</taxon>
        <taxon>Alphaproteobacteria</taxon>
        <taxon>Sphingomonadales</taxon>
        <taxon>Sphingomonadaceae</taxon>
        <taxon>Sphingobium</taxon>
    </lineage>
</organism>
<dbReference type="AlphaFoldDB" id="A0A0S3F0N4"/>
<dbReference type="InterPro" id="IPR009297">
    <property type="entry name" value="DUF952"/>
</dbReference>
<reference evidence="1 2" key="1">
    <citation type="submission" date="2015-11" db="EMBL/GenBank/DDBJ databases">
        <title>A Two-component Flavoprotein Monooxygenase System MeaXY Responsible for para-Hydroxylation of 2-Methyl-6-ethylaniline and 2,6-Diethylaniline in Sphingobium baderi DE-13.</title>
        <authorList>
            <person name="Cheng M."/>
            <person name="Meng Q."/>
            <person name="Yang Y."/>
            <person name="Chu C."/>
            <person name="Yan X."/>
            <person name="He J."/>
            <person name="Li S."/>
        </authorList>
    </citation>
    <scope>NUCLEOTIDE SEQUENCE [LARGE SCALE GENOMIC DNA]</scope>
    <source>
        <strain evidence="1 2">DE-13</strain>
    </source>
</reference>
<dbReference type="Proteomes" id="UP000056968">
    <property type="component" value="Chromosome"/>
</dbReference>
<dbReference type="RefSeq" id="WP_062065786.1">
    <property type="nucleotide sequence ID" value="NZ_CP013264.1"/>
</dbReference>
<sequence>MTELFAYKILTRPQFDQLKADGVFHGAPVDLEDGYIHLSTREQAAETAARHFAGQDNLVMVMVDLAPFSDALKWEPSRGGKLFPHLYAPLPMKAVAGKVTLRLDDQGRHLFPAGF</sequence>
<protein>
    <recommendedName>
        <fullName evidence="3">Glutathione S-transferase</fullName>
    </recommendedName>
</protein>
<evidence type="ECO:0000313" key="2">
    <source>
        <dbReference type="Proteomes" id="UP000056968"/>
    </source>
</evidence>
<dbReference type="Gene3D" id="3.20.170.20">
    <property type="entry name" value="Protein of unknown function DUF952"/>
    <property type="match status" value="1"/>
</dbReference>
<evidence type="ECO:0008006" key="3">
    <source>
        <dbReference type="Google" id="ProtNLM"/>
    </source>
</evidence>
<dbReference type="Pfam" id="PF06108">
    <property type="entry name" value="DUF952"/>
    <property type="match status" value="1"/>
</dbReference>
<dbReference type="PANTHER" id="PTHR34129">
    <property type="entry name" value="BLR1139 PROTEIN"/>
    <property type="match status" value="1"/>
</dbReference>
<keyword evidence="2" id="KW-1185">Reference proteome</keyword>
<dbReference type="OrthoDB" id="9799937at2"/>
<accession>A0A0S3F0N4</accession>
<dbReference type="SUPFAM" id="SSF56399">
    <property type="entry name" value="ADP-ribosylation"/>
    <property type="match status" value="1"/>
</dbReference>
<dbReference type="KEGG" id="sbd:ATN00_14055"/>
<name>A0A0S3F0N4_9SPHN</name>
<dbReference type="PANTHER" id="PTHR34129:SF1">
    <property type="entry name" value="DUF952 DOMAIN-CONTAINING PROTEIN"/>
    <property type="match status" value="1"/>
</dbReference>
<dbReference type="EMBL" id="CP013264">
    <property type="protein sequence ID" value="ALR21245.1"/>
    <property type="molecule type" value="Genomic_DNA"/>
</dbReference>
<gene>
    <name evidence="1" type="ORF">ATN00_14055</name>
</gene>
<proteinExistence type="predicted"/>
<dbReference type="STRING" id="1332080.ATN00_14055"/>
<evidence type="ECO:0000313" key="1">
    <source>
        <dbReference type="EMBL" id="ALR21245.1"/>
    </source>
</evidence>